<keyword evidence="1" id="KW-0732">Signal</keyword>
<organism evidence="2 3">
    <name type="scientific">Sphingomonas crocodyli</name>
    <dbReference type="NCBI Taxonomy" id="1979270"/>
    <lineage>
        <taxon>Bacteria</taxon>
        <taxon>Pseudomonadati</taxon>
        <taxon>Pseudomonadota</taxon>
        <taxon>Alphaproteobacteria</taxon>
        <taxon>Sphingomonadales</taxon>
        <taxon>Sphingomonadaceae</taxon>
        <taxon>Sphingomonas</taxon>
    </lineage>
</organism>
<dbReference type="EMBL" id="SACN01000001">
    <property type="protein sequence ID" value="RVT93032.1"/>
    <property type="molecule type" value="Genomic_DNA"/>
</dbReference>
<protein>
    <submittedName>
        <fullName evidence="2">Uncharacterized protein</fullName>
    </submittedName>
</protein>
<accession>A0A437M5T5</accession>
<dbReference type="AlphaFoldDB" id="A0A437M5T5"/>
<name>A0A437M5T5_9SPHN</name>
<dbReference type="OrthoDB" id="7775010at2"/>
<dbReference type="Proteomes" id="UP000282971">
    <property type="component" value="Unassembled WGS sequence"/>
</dbReference>
<comment type="caution">
    <text evidence="2">The sequence shown here is derived from an EMBL/GenBank/DDBJ whole genome shotgun (WGS) entry which is preliminary data.</text>
</comment>
<proteinExistence type="predicted"/>
<reference evidence="2 3" key="1">
    <citation type="submission" date="2019-01" db="EMBL/GenBank/DDBJ databases">
        <authorList>
            <person name="Chen W.-M."/>
        </authorList>
    </citation>
    <scope>NUCLEOTIDE SEQUENCE [LARGE SCALE GENOMIC DNA]</scope>
    <source>
        <strain evidence="2 3">CCP-7</strain>
    </source>
</reference>
<keyword evidence="3" id="KW-1185">Reference proteome</keyword>
<feature type="signal peptide" evidence="1">
    <location>
        <begin position="1"/>
        <end position="24"/>
    </location>
</feature>
<evidence type="ECO:0000313" key="3">
    <source>
        <dbReference type="Proteomes" id="UP000282971"/>
    </source>
</evidence>
<evidence type="ECO:0000256" key="1">
    <source>
        <dbReference type="SAM" id="SignalP"/>
    </source>
</evidence>
<sequence length="139" mass="15043">MRKAASRSALMIALAAALPGAAHAQSDLRAAMAKCRPIADLPSRAACYDRIALEDGGPRWTGRLSFTTEAFTVDRPTLIRFDSEGVIFVMYLKDAAGEVVQNIHHAGAGEGRYLIGQPGTYTLQINGAEGWRIWLEPQS</sequence>
<evidence type="ECO:0000313" key="2">
    <source>
        <dbReference type="EMBL" id="RVT93032.1"/>
    </source>
</evidence>
<feature type="chain" id="PRO_5019268449" evidence="1">
    <location>
        <begin position="25"/>
        <end position="139"/>
    </location>
</feature>
<gene>
    <name evidence="2" type="ORF">EOD43_03795</name>
</gene>